<evidence type="ECO:0000256" key="2">
    <source>
        <dbReference type="HAMAP-Rule" id="MF_01124"/>
    </source>
</evidence>
<dbReference type="RefSeq" id="WP_109249331.1">
    <property type="nucleotide sequence ID" value="NZ_QCXQ01000001.1"/>
</dbReference>
<reference evidence="3 4" key="1">
    <citation type="journal article" date="2018" name="Int. J. Syst. Evol. Microbiol.">
        <title>Lactobacillus bambusae sp. nov., isolated from a traditional fermented Ma-bamboo shoots of Taiwan.</title>
        <authorList>
            <person name="Wang L.-T."/>
        </authorList>
    </citation>
    <scope>NUCLEOTIDE SEQUENCE [LARGE SCALE GENOMIC DNA]</scope>
    <source>
        <strain evidence="3 4">BS-W1</strain>
    </source>
</reference>
<dbReference type="EMBL" id="QCXQ01000001">
    <property type="protein sequence ID" value="PWG00618.1"/>
    <property type="molecule type" value="Genomic_DNA"/>
</dbReference>
<comment type="caution">
    <text evidence="3">The sequence shown here is derived from an EMBL/GenBank/DDBJ whole genome shotgun (WGS) entry which is preliminary data.</text>
</comment>
<dbReference type="OrthoDB" id="2360201at2"/>
<dbReference type="InterPro" id="IPR008681">
    <property type="entry name" value="Neg-reg_MecA"/>
</dbReference>
<sequence>MEMERINENTIRVLIGNDDLTARGITVLDLLGDHQQIETFFYSILDEVDIDHQFQENDAVTFQVLPNKDGLELFISKNNLAGDSQLDDLADATVDLDHPDEVSDQLKRQLMQTDGVSTPHHLDADTNNVDDYLQDGKTEQKKFILKLGSFENMVQLSRILFLENGASSLYSYQNDYYLELIFFVAVASTDRIRAELAIAYEYADKTNVTEDVLKEHGKKVMADSALELIRHYFND</sequence>
<name>A0A2V1N1L4_9LACO</name>
<dbReference type="HAMAP" id="MF_01124">
    <property type="entry name" value="MecA"/>
    <property type="match status" value="1"/>
</dbReference>
<comment type="domain">
    <text evidence="2">The N-terminal domain probably binds unfolded/aggregated proteins; the C-terminal domain interacts with ClpC.</text>
</comment>
<dbReference type="PANTHER" id="PTHR39161">
    <property type="entry name" value="ADAPTER PROTEIN MECA"/>
    <property type="match status" value="1"/>
</dbReference>
<dbReference type="PIRSF" id="PIRSF029008">
    <property type="entry name" value="MecA"/>
    <property type="match status" value="1"/>
</dbReference>
<evidence type="ECO:0000313" key="4">
    <source>
        <dbReference type="Proteomes" id="UP000245080"/>
    </source>
</evidence>
<dbReference type="Pfam" id="PF05389">
    <property type="entry name" value="MecA"/>
    <property type="match status" value="1"/>
</dbReference>
<evidence type="ECO:0000313" key="3">
    <source>
        <dbReference type="EMBL" id="PWG00618.1"/>
    </source>
</evidence>
<dbReference type="GO" id="GO:0030674">
    <property type="term" value="F:protein-macromolecule adaptor activity"/>
    <property type="evidence" value="ECO:0007669"/>
    <property type="project" value="UniProtKB-UniRule"/>
</dbReference>
<dbReference type="PANTHER" id="PTHR39161:SF1">
    <property type="entry name" value="ADAPTER PROTEIN MECA 1"/>
    <property type="match status" value="1"/>
</dbReference>
<dbReference type="Gene3D" id="3.30.70.1950">
    <property type="match status" value="1"/>
</dbReference>
<protein>
    <recommendedName>
        <fullName evidence="2">Adapter protein MecA</fullName>
    </recommendedName>
</protein>
<proteinExistence type="inferred from homology"/>
<comment type="similarity">
    <text evidence="1 2">Belongs to the MecA family.</text>
</comment>
<dbReference type="Proteomes" id="UP000245080">
    <property type="component" value="Unassembled WGS sequence"/>
</dbReference>
<comment type="subunit">
    <text evidence="2">Homodimer.</text>
</comment>
<organism evidence="3 4">
    <name type="scientific">Levilactobacillus bambusae</name>
    <dbReference type="NCBI Taxonomy" id="2024736"/>
    <lineage>
        <taxon>Bacteria</taxon>
        <taxon>Bacillati</taxon>
        <taxon>Bacillota</taxon>
        <taxon>Bacilli</taxon>
        <taxon>Lactobacillales</taxon>
        <taxon>Lactobacillaceae</taxon>
        <taxon>Levilactobacillus</taxon>
    </lineage>
</organism>
<gene>
    <name evidence="2" type="primary">mecA</name>
    <name evidence="3" type="ORF">DCM90_00120</name>
</gene>
<keyword evidence="4" id="KW-1185">Reference proteome</keyword>
<comment type="function">
    <text evidence="2">Enables the recognition and targeting of unfolded and aggregated proteins to the ClpC protease or to other proteins involved in proteolysis.</text>
</comment>
<dbReference type="AlphaFoldDB" id="A0A2V1N1L4"/>
<evidence type="ECO:0000256" key="1">
    <source>
        <dbReference type="ARBA" id="ARBA00005397"/>
    </source>
</evidence>
<accession>A0A2V1N1L4</accession>
<dbReference type="InterPro" id="IPR038471">
    <property type="entry name" value="MecA_C_sf"/>
</dbReference>